<evidence type="ECO:0008006" key="3">
    <source>
        <dbReference type="Google" id="ProtNLM"/>
    </source>
</evidence>
<name>A0A9X1LJC7_9FLAO</name>
<organism evidence="1 2">
    <name type="scientific">Christiangramia sediminis</name>
    <dbReference type="NCBI Taxonomy" id="2881336"/>
    <lineage>
        <taxon>Bacteria</taxon>
        <taxon>Pseudomonadati</taxon>
        <taxon>Bacteroidota</taxon>
        <taxon>Flavobacteriia</taxon>
        <taxon>Flavobacteriales</taxon>
        <taxon>Flavobacteriaceae</taxon>
        <taxon>Christiangramia</taxon>
    </lineage>
</organism>
<accession>A0A9X1LJC7</accession>
<reference evidence="1" key="1">
    <citation type="submission" date="2021-10" db="EMBL/GenBank/DDBJ databases">
        <title>Gramella sp. ASW11-100T, isolated from marine sediment.</title>
        <authorList>
            <person name="Xia C."/>
        </authorList>
    </citation>
    <scope>NUCLEOTIDE SEQUENCE</scope>
    <source>
        <strain evidence="1">ASW11-100</strain>
    </source>
</reference>
<protein>
    <recommendedName>
        <fullName evidence="3">UDP-glycosyltransferase</fullName>
    </recommendedName>
</protein>
<dbReference type="Proteomes" id="UP001139414">
    <property type="component" value="Unassembled WGS sequence"/>
</dbReference>
<keyword evidence="2" id="KW-1185">Reference proteome</keyword>
<dbReference type="RefSeq" id="WP_229340142.1">
    <property type="nucleotide sequence ID" value="NZ_JAJBZG010000004.1"/>
</dbReference>
<dbReference type="EMBL" id="JAJBZG010000004">
    <property type="protein sequence ID" value="MCB7481319.1"/>
    <property type="molecule type" value="Genomic_DNA"/>
</dbReference>
<dbReference type="Gene3D" id="3.40.50.12580">
    <property type="match status" value="1"/>
</dbReference>
<proteinExistence type="predicted"/>
<dbReference type="AlphaFoldDB" id="A0A9X1LJC7"/>
<comment type="caution">
    <text evidence="1">The sequence shown here is derived from an EMBL/GenBank/DDBJ whole genome shotgun (WGS) entry which is preliminary data.</text>
</comment>
<evidence type="ECO:0000313" key="1">
    <source>
        <dbReference type="EMBL" id="MCB7481319.1"/>
    </source>
</evidence>
<gene>
    <name evidence="1" type="ORF">LGQ90_08620</name>
</gene>
<sequence>MKEKNSGKLGLVITDGVGYRNFILSNFLAEAVKNFEEVIIYSGLPEKVYSHNSYNNLKITELPVYVEPFQTWFWRKFKEVAHLQLHKDYFGINDNLKANKSNSESNRGKAIRLIYRITNLFHSEKFIRILEKRQQRSLRNHKVTKECLGILKNNEPGLLFFTHQRPPYVVPLVAAAQNLGIKTSSFIFSWDNLASKGRMAAGFNFYLVWSDLMKEELIHFYPATKADDVEVVGTPQFEPYIMPEYESTKNDFFKKFELDPTKKTICYSCGDVSTSQNDALYIEAIASAIQADKVSEEVNFIVRTSPAEEPERFLYLKEKYPFISWNFPDWFVAREEHPEPWSQRIPRVQDIKDLRALLEYTDLNLNMCSTMSLDFMLFNKPVINPVFGNEENGLYNDQRFLKFGHYEKVVQSGAVQISKNKAELIEAINTYLMDPHLNKANRMKLLDLQIGKSLEGTSMRIVKKLKKIIEV</sequence>
<dbReference type="InterPro" id="IPR043148">
    <property type="entry name" value="TagF_C"/>
</dbReference>
<evidence type="ECO:0000313" key="2">
    <source>
        <dbReference type="Proteomes" id="UP001139414"/>
    </source>
</evidence>
<dbReference type="SUPFAM" id="SSF53756">
    <property type="entry name" value="UDP-Glycosyltransferase/glycogen phosphorylase"/>
    <property type="match status" value="1"/>
</dbReference>